<evidence type="ECO:0000313" key="1">
    <source>
        <dbReference type="EMBL" id="HIV61883.1"/>
    </source>
</evidence>
<evidence type="ECO:0000313" key="2">
    <source>
        <dbReference type="Proteomes" id="UP000886808"/>
    </source>
</evidence>
<dbReference type="Proteomes" id="UP000886808">
    <property type="component" value="Unassembled WGS sequence"/>
</dbReference>
<comment type="caution">
    <text evidence="1">The sequence shown here is derived from an EMBL/GenBank/DDBJ whole genome shotgun (WGS) entry which is preliminary data.</text>
</comment>
<organism evidence="1 2">
    <name type="scientific">Candidatus Butyricicoccus avistercoris</name>
    <dbReference type="NCBI Taxonomy" id="2838518"/>
    <lineage>
        <taxon>Bacteria</taxon>
        <taxon>Bacillati</taxon>
        <taxon>Bacillota</taxon>
        <taxon>Clostridia</taxon>
        <taxon>Eubacteriales</taxon>
        <taxon>Butyricicoccaceae</taxon>
        <taxon>Butyricicoccus</taxon>
    </lineage>
</organism>
<sequence>MNPYEELLKVTETEQKEGSSIITTGKVLSVSPLKVQVGEMEYDTEDIKFLKDIYSDTVSPLQIKSGDVLLLITLDGRQTFYVIGRL</sequence>
<reference evidence="1" key="1">
    <citation type="journal article" date="2021" name="PeerJ">
        <title>Extensive microbial diversity within the chicken gut microbiome revealed by metagenomics and culture.</title>
        <authorList>
            <person name="Gilroy R."/>
            <person name="Ravi A."/>
            <person name="Getino M."/>
            <person name="Pursley I."/>
            <person name="Horton D.L."/>
            <person name="Alikhan N.F."/>
            <person name="Baker D."/>
            <person name="Gharbi K."/>
            <person name="Hall N."/>
            <person name="Watson M."/>
            <person name="Adriaenssens E.M."/>
            <person name="Foster-Nyarko E."/>
            <person name="Jarju S."/>
            <person name="Secka A."/>
            <person name="Antonio M."/>
            <person name="Oren A."/>
            <person name="Chaudhuri R.R."/>
            <person name="La Ragione R."/>
            <person name="Hildebrand F."/>
            <person name="Pallen M.J."/>
        </authorList>
    </citation>
    <scope>NUCLEOTIDE SEQUENCE</scope>
    <source>
        <strain evidence="1">CHK193-4272</strain>
    </source>
</reference>
<reference evidence="1" key="2">
    <citation type="submission" date="2021-04" db="EMBL/GenBank/DDBJ databases">
        <authorList>
            <person name="Gilroy R."/>
        </authorList>
    </citation>
    <scope>NUCLEOTIDE SEQUENCE</scope>
    <source>
        <strain evidence="1">CHK193-4272</strain>
    </source>
</reference>
<accession>A0A9D1PI65</accession>
<name>A0A9D1PI65_9FIRM</name>
<dbReference type="AlphaFoldDB" id="A0A9D1PI65"/>
<protein>
    <recommendedName>
        <fullName evidence="3">DUF2577 domain-containing protein</fullName>
    </recommendedName>
</protein>
<proteinExistence type="predicted"/>
<gene>
    <name evidence="1" type="ORF">H9746_03415</name>
</gene>
<dbReference type="EMBL" id="DXIE01000026">
    <property type="protein sequence ID" value="HIV61883.1"/>
    <property type="molecule type" value="Genomic_DNA"/>
</dbReference>
<evidence type="ECO:0008006" key="3">
    <source>
        <dbReference type="Google" id="ProtNLM"/>
    </source>
</evidence>